<evidence type="ECO:0000256" key="7">
    <source>
        <dbReference type="SAM" id="SignalP"/>
    </source>
</evidence>
<keyword evidence="9" id="KW-1185">Reference proteome</keyword>
<protein>
    <recommendedName>
        <fullName evidence="3">Apovitellenin-1</fullName>
    </recommendedName>
    <alternativeName>
        <fullName evidence="6">Apovitellenin I</fullName>
    </alternativeName>
</protein>
<evidence type="ECO:0000256" key="6">
    <source>
        <dbReference type="ARBA" id="ARBA00030261"/>
    </source>
</evidence>
<comment type="similarity">
    <text evidence="2">Belongs to the apovitellenin family.</text>
</comment>
<sequence length="115" mass="13087">MLQFKVLVAILILLFGSTFTEVTAKAVSKRHVRRDWLIIPDTIAFKIYNFVDQFSPKTAEFLADIFQTPIVLETRNVLVEKTAAINVLFRQLADIIPGFWKNEPAKEPAANEPVQ</sequence>
<evidence type="ECO:0000256" key="2">
    <source>
        <dbReference type="ARBA" id="ARBA00007385"/>
    </source>
</evidence>
<name>A0A8D0DIJ9_SALMN</name>
<dbReference type="OMA" id="SIMFEQL"/>
<organism evidence="8 9">
    <name type="scientific">Salvator merianae</name>
    <name type="common">Argentine black and white tegu</name>
    <name type="synonym">Tupinambis merianae</name>
    <dbReference type="NCBI Taxonomy" id="96440"/>
    <lineage>
        <taxon>Eukaryota</taxon>
        <taxon>Metazoa</taxon>
        <taxon>Chordata</taxon>
        <taxon>Craniata</taxon>
        <taxon>Vertebrata</taxon>
        <taxon>Euteleostomi</taxon>
        <taxon>Lepidosauria</taxon>
        <taxon>Squamata</taxon>
        <taxon>Bifurcata</taxon>
        <taxon>Unidentata</taxon>
        <taxon>Episquamata</taxon>
        <taxon>Laterata</taxon>
        <taxon>Teiioidea</taxon>
        <taxon>Teiidae</taxon>
        <taxon>Salvator</taxon>
    </lineage>
</organism>
<evidence type="ECO:0000313" key="9">
    <source>
        <dbReference type="Proteomes" id="UP000694421"/>
    </source>
</evidence>
<dbReference type="GeneTree" id="ENSGT00530000066877"/>
<dbReference type="Pfam" id="PF05418">
    <property type="entry name" value="Apo-VLDL-II"/>
    <property type="match status" value="1"/>
</dbReference>
<dbReference type="GO" id="GO:0045735">
    <property type="term" value="F:nutrient reservoir activity"/>
    <property type="evidence" value="ECO:0007669"/>
    <property type="project" value="UniProtKB-KW"/>
</dbReference>
<dbReference type="Proteomes" id="UP000694421">
    <property type="component" value="Unplaced"/>
</dbReference>
<feature type="chain" id="PRO_5034556278" description="Apovitellenin-1" evidence="7">
    <location>
        <begin position="25"/>
        <end position="115"/>
    </location>
</feature>
<dbReference type="GO" id="GO:0006629">
    <property type="term" value="P:lipid metabolic process"/>
    <property type="evidence" value="ECO:0007669"/>
    <property type="project" value="InterPro"/>
</dbReference>
<proteinExistence type="inferred from homology"/>
<evidence type="ECO:0000256" key="4">
    <source>
        <dbReference type="ARBA" id="ARBA00022761"/>
    </source>
</evidence>
<keyword evidence="7" id="KW-0732">Signal</keyword>
<dbReference type="InterPro" id="IPR008404">
    <property type="entry name" value="Apo-VLDL-II"/>
</dbReference>
<dbReference type="GO" id="GO:0034361">
    <property type="term" value="C:very-low-density lipoprotein particle"/>
    <property type="evidence" value="ECO:0007669"/>
    <property type="project" value="UniProtKB-KW"/>
</dbReference>
<evidence type="ECO:0000313" key="8">
    <source>
        <dbReference type="Ensembl" id="ENSSMRP00000006746.1"/>
    </source>
</evidence>
<dbReference type="AlphaFoldDB" id="A0A8D0DIJ9"/>
<accession>A0A8D0DIJ9</accession>
<evidence type="ECO:0000256" key="3">
    <source>
        <dbReference type="ARBA" id="ARBA00018120"/>
    </source>
</evidence>
<dbReference type="GO" id="GO:0042627">
    <property type="term" value="C:chylomicron"/>
    <property type="evidence" value="ECO:0007669"/>
    <property type="project" value="InterPro"/>
</dbReference>
<dbReference type="Ensembl" id="ENSSMRT00000007912.1">
    <property type="protein sequence ID" value="ENSSMRP00000006746.1"/>
    <property type="gene ID" value="ENSSMRG00000005475.1"/>
</dbReference>
<keyword evidence="4" id="KW-0758">Storage protein</keyword>
<comment type="function">
    <text evidence="1">Protein component of the very low density lipoprotein (VLDL) of egg-laying females. Potent lipoprotein lipase inhibitor, preventing the loss of triglycerides from VLDL on their way from the liver to the growing oocytes.</text>
</comment>
<evidence type="ECO:0000256" key="5">
    <source>
        <dbReference type="ARBA" id="ARBA00023313"/>
    </source>
</evidence>
<evidence type="ECO:0000256" key="1">
    <source>
        <dbReference type="ARBA" id="ARBA00003325"/>
    </source>
</evidence>
<dbReference type="GO" id="GO:0004857">
    <property type="term" value="F:enzyme inhibitor activity"/>
    <property type="evidence" value="ECO:0007669"/>
    <property type="project" value="InterPro"/>
</dbReference>
<feature type="signal peptide" evidence="7">
    <location>
        <begin position="1"/>
        <end position="24"/>
    </location>
</feature>
<reference evidence="8" key="2">
    <citation type="submission" date="2025-09" db="UniProtKB">
        <authorList>
            <consortium name="Ensembl"/>
        </authorList>
    </citation>
    <scope>IDENTIFICATION</scope>
</reference>
<reference evidence="8" key="1">
    <citation type="submission" date="2025-08" db="UniProtKB">
        <authorList>
            <consortium name="Ensembl"/>
        </authorList>
    </citation>
    <scope>IDENTIFICATION</scope>
</reference>
<keyword evidence="5" id="KW-0850">VLDL</keyword>